<reference evidence="2" key="1">
    <citation type="submission" date="2020-10" db="EMBL/GenBank/DDBJ databases">
        <authorList>
            <person name="Gilroy R."/>
        </authorList>
    </citation>
    <scope>NUCLEOTIDE SEQUENCE</scope>
    <source>
        <strain evidence="2">15467</strain>
    </source>
</reference>
<dbReference type="Proteomes" id="UP000823635">
    <property type="component" value="Unassembled WGS sequence"/>
</dbReference>
<keyword evidence="1" id="KW-0812">Transmembrane</keyword>
<sequence length="140" mass="16286">MIQRIQTLFLLATLGLVIAILSSKVFYTAEYTVKYTEYTPYLVLSIATLIITFFTIFMYHHRMFQIRLCIFNTIVFIAFQCWIAYAFFTSEPGTVFSITAVFPIICAILTFMALRYIARDEAMVRASNSLRNIDKKSRKK</sequence>
<accession>A0A9D9DPD4</accession>
<evidence type="ECO:0000256" key="1">
    <source>
        <dbReference type="SAM" id="Phobius"/>
    </source>
</evidence>
<reference evidence="2" key="2">
    <citation type="journal article" date="2021" name="PeerJ">
        <title>Extensive microbial diversity within the chicken gut microbiome revealed by metagenomics and culture.</title>
        <authorList>
            <person name="Gilroy R."/>
            <person name="Ravi A."/>
            <person name="Getino M."/>
            <person name="Pursley I."/>
            <person name="Horton D.L."/>
            <person name="Alikhan N.F."/>
            <person name="Baker D."/>
            <person name="Gharbi K."/>
            <person name="Hall N."/>
            <person name="Watson M."/>
            <person name="Adriaenssens E.M."/>
            <person name="Foster-Nyarko E."/>
            <person name="Jarju S."/>
            <person name="Secka A."/>
            <person name="Antonio M."/>
            <person name="Oren A."/>
            <person name="Chaudhuri R.R."/>
            <person name="La Ragione R."/>
            <person name="Hildebrand F."/>
            <person name="Pallen M.J."/>
        </authorList>
    </citation>
    <scope>NUCLEOTIDE SEQUENCE</scope>
    <source>
        <strain evidence="2">15467</strain>
    </source>
</reference>
<feature type="transmembrane region" description="Helical" evidence="1">
    <location>
        <begin position="66"/>
        <end position="88"/>
    </location>
</feature>
<feature type="transmembrane region" description="Helical" evidence="1">
    <location>
        <begin position="94"/>
        <end position="118"/>
    </location>
</feature>
<feature type="transmembrane region" description="Helical" evidence="1">
    <location>
        <begin position="38"/>
        <end position="59"/>
    </location>
</feature>
<organism evidence="2 3">
    <name type="scientific">Candidatus Egerieousia excrementavium</name>
    <dbReference type="NCBI Taxonomy" id="2840778"/>
    <lineage>
        <taxon>Bacteria</taxon>
        <taxon>Pseudomonadati</taxon>
        <taxon>Bacteroidota</taxon>
        <taxon>Bacteroidia</taxon>
        <taxon>Bacteroidales</taxon>
        <taxon>Candidatus Egerieousia</taxon>
    </lineage>
</organism>
<proteinExistence type="predicted"/>
<dbReference type="InterPro" id="IPR025635">
    <property type="entry name" value="DUF4293"/>
</dbReference>
<name>A0A9D9DPD4_9BACT</name>
<dbReference type="Pfam" id="PF14126">
    <property type="entry name" value="DUF4293"/>
    <property type="match status" value="1"/>
</dbReference>
<protein>
    <submittedName>
        <fullName evidence="2">DUF4293 domain-containing protein</fullName>
    </submittedName>
</protein>
<evidence type="ECO:0000313" key="3">
    <source>
        <dbReference type="Proteomes" id="UP000823635"/>
    </source>
</evidence>
<dbReference type="AlphaFoldDB" id="A0A9D9DPD4"/>
<evidence type="ECO:0000313" key="2">
    <source>
        <dbReference type="EMBL" id="MBO8429745.1"/>
    </source>
</evidence>
<comment type="caution">
    <text evidence="2">The sequence shown here is derived from an EMBL/GenBank/DDBJ whole genome shotgun (WGS) entry which is preliminary data.</text>
</comment>
<keyword evidence="1" id="KW-0472">Membrane</keyword>
<keyword evidence="1" id="KW-1133">Transmembrane helix</keyword>
<dbReference type="EMBL" id="JADINB010000158">
    <property type="protein sequence ID" value="MBO8429745.1"/>
    <property type="molecule type" value="Genomic_DNA"/>
</dbReference>
<gene>
    <name evidence="2" type="ORF">IAC68_07450</name>
</gene>